<dbReference type="AlphaFoldDB" id="A0ABD5EAI5"/>
<evidence type="ECO:0000313" key="4">
    <source>
        <dbReference type="EMBL" id="MDT0417658.1"/>
    </source>
</evidence>
<keyword evidence="2" id="KW-1133">Transmembrane helix</keyword>
<feature type="region of interest" description="Disordered" evidence="1">
    <location>
        <begin position="1"/>
        <end position="21"/>
    </location>
</feature>
<proteinExistence type="predicted"/>
<dbReference type="InterPro" id="IPR002035">
    <property type="entry name" value="VWF_A"/>
</dbReference>
<gene>
    <name evidence="4" type="ORF">RM574_19435</name>
</gene>
<organism evidence="4 5">
    <name type="scientific">Streptomyces evansiae</name>
    <dbReference type="NCBI Taxonomy" id="3075535"/>
    <lineage>
        <taxon>Bacteria</taxon>
        <taxon>Bacillati</taxon>
        <taxon>Actinomycetota</taxon>
        <taxon>Actinomycetes</taxon>
        <taxon>Kitasatosporales</taxon>
        <taxon>Streptomycetaceae</taxon>
        <taxon>Streptomyces</taxon>
    </lineage>
</organism>
<evidence type="ECO:0000259" key="3">
    <source>
        <dbReference type="PROSITE" id="PS50234"/>
    </source>
</evidence>
<dbReference type="SUPFAM" id="SSF53300">
    <property type="entry name" value="vWA-like"/>
    <property type="match status" value="1"/>
</dbReference>
<dbReference type="Pfam" id="PF00092">
    <property type="entry name" value="VWA"/>
    <property type="match status" value="1"/>
</dbReference>
<feature type="transmembrane region" description="Helical" evidence="2">
    <location>
        <begin position="26"/>
        <end position="48"/>
    </location>
</feature>
<evidence type="ECO:0000256" key="1">
    <source>
        <dbReference type="SAM" id="MobiDB-lite"/>
    </source>
</evidence>
<sequence length="588" mass="61277">MGRHKVTGEDHGTRGSTRGRGRGRTVALATILVVAVVAGTGIAVRGGLIPLGGSCADDAIRLKVSASPDIAPALRAAADYAKEHEVTSDGNCLDVRVTSEDSSKVAERVKAGKDPGFHAWVPDASMWVDQANSGGNSARVSPTGAVASTPVAVGMTEKAAKKLGWPKKTYSWAELAAAGSQGDALRLGSADPARSATGLLALTEVAGQAGKAEGGSAQVAAAAKILAERTVDSDTQLLDTLARDDSGAEAGNPKRNDALILTEQRAYTRNKESDRELDLFYPEGGSPALDYPYVVPDNTELSTEQSRAAVRFMTFLNESHGQRLLRADGFRPEGGEADAEVAEAAGARAPQPYTSPTAEPPSAKALQETRGMWTITVQSARLLVVVDSSPSMAELVPGRGQSRMDVTKASLLQALAQFTSADDIGLWEFSTRLDGDRDYRELVPTDRLGAREGEGVTQRDKLTAAFGALQPQTGGATGLYDTTLAAYQQASKGYAADKFNAVVLLTDGTNEDPGSLTRGALLTKLRDLADPARPLPLVAIAVGPEAAGDDVKAIGSATGGSGFKVDDPAQIHEVINNAIVEAGSKQQH</sequence>
<feature type="region of interest" description="Disordered" evidence="1">
    <location>
        <begin position="344"/>
        <end position="364"/>
    </location>
</feature>
<protein>
    <submittedName>
        <fullName evidence="4">Substrate-binding and VWA domain-containing protein</fullName>
    </submittedName>
</protein>
<keyword evidence="2" id="KW-0812">Transmembrane</keyword>
<accession>A0ABD5EAI5</accession>
<reference evidence="5" key="1">
    <citation type="submission" date="2023-07" db="EMBL/GenBank/DDBJ databases">
        <title>30 novel species of actinomycetes from the DSMZ collection.</title>
        <authorList>
            <person name="Nouioui I."/>
        </authorList>
    </citation>
    <scope>NUCLEOTIDE SEQUENCE [LARGE SCALE GENOMIC DNA]</scope>
    <source>
        <strain evidence="5">DSM 41982</strain>
    </source>
</reference>
<dbReference type="SUPFAM" id="SSF53850">
    <property type="entry name" value="Periplasmic binding protein-like II"/>
    <property type="match status" value="1"/>
</dbReference>
<dbReference type="Proteomes" id="UP001183607">
    <property type="component" value="Unassembled WGS sequence"/>
</dbReference>
<evidence type="ECO:0000256" key="2">
    <source>
        <dbReference type="SAM" id="Phobius"/>
    </source>
</evidence>
<dbReference type="EMBL" id="JAVRER010000031">
    <property type="protein sequence ID" value="MDT0417658.1"/>
    <property type="molecule type" value="Genomic_DNA"/>
</dbReference>
<feature type="domain" description="VWFA" evidence="3">
    <location>
        <begin position="381"/>
        <end position="579"/>
    </location>
</feature>
<keyword evidence="2" id="KW-0472">Membrane</keyword>
<dbReference type="Pfam" id="PF13531">
    <property type="entry name" value="SBP_bac_11"/>
    <property type="match status" value="1"/>
</dbReference>
<dbReference type="RefSeq" id="WP_311677302.1">
    <property type="nucleotide sequence ID" value="NZ_JAVRER010000031.1"/>
</dbReference>
<dbReference type="InterPro" id="IPR036465">
    <property type="entry name" value="vWFA_dom_sf"/>
</dbReference>
<feature type="compositionally biased region" description="Basic and acidic residues" evidence="1">
    <location>
        <begin position="1"/>
        <end position="13"/>
    </location>
</feature>
<comment type="caution">
    <text evidence="4">The sequence shown here is derived from an EMBL/GenBank/DDBJ whole genome shotgun (WGS) entry which is preliminary data.</text>
</comment>
<dbReference type="PROSITE" id="PS50234">
    <property type="entry name" value="VWFA"/>
    <property type="match status" value="1"/>
</dbReference>
<dbReference type="SMART" id="SM00327">
    <property type="entry name" value="VWA"/>
    <property type="match status" value="1"/>
</dbReference>
<name>A0ABD5EAI5_9ACTN</name>
<evidence type="ECO:0000313" key="5">
    <source>
        <dbReference type="Proteomes" id="UP001183607"/>
    </source>
</evidence>
<dbReference type="Gene3D" id="3.40.50.410">
    <property type="entry name" value="von Willebrand factor, type A domain"/>
    <property type="match status" value="1"/>
</dbReference>